<protein>
    <submittedName>
        <fullName evidence="2">Uncharacterized protein</fullName>
    </submittedName>
</protein>
<keyword evidence="1" id="KW-0732">Signal</keyword>
<evidence type="ECO:0000313" key="2">
    <source>
        <dbReference type="EMBL" id="JAS13690.1"/>
    </source>
</evidence>
<sequence length="153" mass="18128">MKLILLITVLCVQYSRINSTVDENNIDASDENKYNVNELEQSILNYYKNPEKSTGQKVVDDLGKYIVGLYRFMRKMKQGDKKITKEGIEYYSKGKPEFMKYPPKDDEFREMMNCSNYESQHYRYLRQDIDLAWDLLKEHIEDLKTITTESVPA</sequence>
<gene>
    <name evidence="2" type="ORF">g.24592</name>
</gene>
<feature type="chain" id="PRO_5008580546" evidence="1">
    <location>
        <begin position="20"/>
        <end position="153"/>
    </location>
</feature>
<dbReference type="EMBL" id="GEDC01023608">
    <property type="protein sequence ID" value="JAS13690.1"/>
    <property type="molecule type" value="Transcribed_RNA"/>
</dbReference>
<accession>A0A1B6CJU1</accession>
<reference evidence="2" key="1">
    <citation type="submission" date="2015-12" db="EMBL/GenBank/DDBJ databases">
        <title>De novo transcriptome assembly of four potential Pierce s Disease insect vectors from Arizona vineyards.</title>
        <authorList>
            <person name="Tassone E.E."/>
        </authorList>
    </citation>
    <scope>NUCLEOTIDE SEQUENCE</scope>
</reference>
<evidence type="ECO:0000256" key="1">
    <source>
        <dbReference type="SAM" id="SignalP"/>
    </source>
</evidence>
<name>A0A1B6CJU1_9HEMI</name>
<dbReference type="AlphaFoldDB" id="A0A1B6CJU1"/>
<organism evidence="2">
    <name type="scientific">Clastoptera arizonana</name>
    <name type="common">Arizona spittle bug</name>
    <dbReference type="NCBI Taxonomy" id="38151"/>
    <lineage>
        <taxon>Eukaryota</taxon>
        <taxon>Metazoa</taxon>
        <taxon>Ecdysozoa</taxon>
        <taxon>Arthropoda</taxon>
        <taxon>Hexapoda</taxon>
        <taxon>Insecta</taxon>
        <taxon>Pterygota</taxon>
        <taxon>Neoptera</taxon>
        <taxon>Paraneoptera</taxon>
        <taxon>Hemiptera</taxon>
        <taxon>Auchenorrhyncha</taxon>
        <taxon>Cercopoidea</taxon>
        <taxon>Clastopteridae</taxon>
        <taxon>Clastoptera</taxon>
    </lineage>
</organism>
<proteinExistence type="predicted"/>
<feature type="signal peptide" evidence="1">
    <location>
        <begin position="1"/>
        <end position="19"/>
    </location>
</feature>